<feature type="region of interest" description="Disordered" evidence="1">
    <location>
        <begin position="47"/>
        <end position="76"/>
    </location>
</feature>
<gene>
    <name evidence="2" type="ORF">OKJ99_11585</name>
</gene>
<dbReference type="RefSeq" id="WP_326015897.1">
    <property type="nucleotide sequence ID" value="NZ_JAOZYC010000093.1"/>
</dbReference>
<protein>
    <submittedName>
        <fullName evidence="2">Uncharacterized protein</fullName>
    </submittedName>
</protein>
<name>A0ABU6F2B6_9ACTN</name>
<feature type="compositionally biased region" description="Polar residues" evidence="1">
    <location>
        <begin position="47"/>
        <end position="57"/>
    </location>
</feature>
<evidence type="ECO:0000256" key="1">
    <source>
        <dbReference type="SAM" id="MobiDB-lite"/>
    </source>
</evidence>
<sequence>MGADIDCGALCKRVEDVRTARRSSAGPLVTPPPTALLLDHVLAEQTGTGSGAFSPSRQIGGALASRSPGTARGREL</sequence>
<accession>A0ABU6F2B6</accession>
<evidence type="ECO:0000313" key="2">
    <source>
        <dbReference type="EMBL" id="MEB8338138.1"/>
    </source>
</evidence>
<reference evidence="2 3" key="1">
    <citation type="submission" date="2022-10" db="EMBL/GenBank/DDBJ databases">
        <authorList>
            <person name="Xie J."/>
            <person name="Shen N."/>
        </authorList>
    </citation>
    <scope>NUCLEOTIDE SEQUENCE [LARGE SCALE GENOMIC DNA]</scope>
    <source>
        <strain evidence="2 3">YIM65594</strain>
    </source>
</reference>
<evidence type="ECO:0000313" key="3">
    <source>
        <dbReference type="Proteomes" id="UP001354931"/>
    </source>
</evidence>
<keyword evidence="3" id="KW-1185">Reference proteome</keyword>
<dbReference type="EMBL" id="JAOZYC010000093">
    <property type="protein sequence ID" value="MEB8338138.1"/>
    <property type="molecule type" value="Genomic_DNA"/>
</dbReference>
<comment type="caution">
    <text evidence="2">The sequence shown here is derived from an EMBL/GenBank/DDBJ whole genome shotgun (WGS) entry which is preliminary data.</text>
</comment>
<organism evidence="2 3">
    <name type="scientific">Streptomyces endophyticus</name>
    <dbReference type="NCBI Taxonomy" id="714166"/>
    <lineage>
        <taxon>Bacteria</taxon>
        <taxon>Bacillati</taxon>
        <taxon>Actinomycetota</taxon>
        <taxon>Actinomycetes</taxon>
        <taxon>Kitasatosporales</taxon>
        <taxon>Streptomycetaceae</taxon>
        <taxon>Streptomyces</taxon>
    </lineage>
</organism>
<proteinExistence type="predicted"/>
<dbReference type="Proteomes" id="UP001354931">
    <property type="component" value="Unassembled WGS sequence"/>
</dbReference>